<feature type="binding site" evidence="16">
    <location>
        <begin position="318"/>
        <end position="322"/>
    </location>
    <ligand>
        <name>substrate</name>
    </ligand>
</feature>
<evidence type="ECO:0000256" key="3">
    <source>
        <dbReference type="ARBA" id="ARBA00008061"/>
    </source>
</evidence>
<comment type="catalytic activity">
    <reaction evidence="12 14">
        <text>hydrolysis of (1-&gt;4)-alpha-D-glucosidic linkage in 4-alpha-D-[(1-&gt;4)-alpha-D-glucanosyl]n trehalose to yield trehalose and (1-&gt;4)-alpha-D-glucan.</text>
        <dbReference type="EC" id="3.2.1.141"/>
    </reaction>
</comment>
<dbReference type="EC" id="3.2.1.141" evidence="4 13"/>
<dbReference type="Gene3D" id="2.60.40.10">
    <property type="entry name" value="Immunoglobulins"/>
    <property type="match status" value="1"/>
</dbReference>
<dbReference type="AlphaFoldDB" id="A0A853G2S7"/>
<feature type="domain" description="Glycosyl hydrolase family 13 catalytic" evidence="18">
    <location>
        <begin position="125"/>
        <end position="460"/>
    </location>
</feature>
<evidence type="ECO:0000256" key="5">
    <source>
        <dbReference type="ARBA" id="ARBA00015938"/>
    </source>
</evidence>
<dbReference type="InterPro" id="IPR044901">
    <property type="entry name" value="Trehalose_TreZ_E-set_sf"/>
</dbReference>
<evidence type="ECO:0000256" key="9">
    <source>
        <dbReference type="ARBA" id="ARBA00023295"/>
    </source>
</evidence>
<keyword evidence="7 14" id="KW-0378">Hydrolase</keyword>
<feature type="binding site" evidence="16">
    <location>
        <begin position="389"/>
        <end position="394"/>
    </location>
    <ligand>
        <name>substrate</name>
    </ligand>
</feature>
<dbReference type="SMART" id="SM00642">
    <property type="entry name" value="Aamy"/>
    <property type="match status" value="1"/>
</dbReference>
<keyword evidence="9 14" id="KW-0326">Glycosidase</keyword>
<protein>
    <recommendedName>
        <fullName evidence="5 13">Malto-oligosyltrehalose trehalohydrolase</fullName>
        <shortName evidence="14">MTHase</shortName>
        <ecNumber evidence="4 13">3.2.1.141</ecNumber>
    </recommendedName>
    <alternativeName>
        <fullName evidence="11 14">4-alpha-D-((1-&gt;4)-alpha-D-glucano)trehalose trehalohydrolase</fullName>
    </alternativeName>
    <alternativeName>
        <fullName evidence="10 14">Maltooligosyl trehalose trehalohydrolase</fullName>
    </alternativeName>
</protein>
<dbReference type="Gene3D" id="3.20.20.80">
    <property type="entry name" value="Glycosidases"/>
    <property type="match status" value="1"/>
</dbReference>
<feature type="active site" description="Proton donor" evidence="15">
    <location>
        <position position="299"/>
    </location>
</feature>
<organism evidence="19 20">
    <name type="scientific">Parapusillimonas granuli</name>
    <dbReference type="NCBI Taxonomy" id="380911"/>
    <lineage>
        <taxon>Bacteria</taxon>
        <taxon>Pseudomonadati</taxon>
        <taxon>Pseudomonadota</taxon>
        <taxon>Betaproteobacteria</taxon>
        <taxon>Burkholderiales</taxon>
        <taxon>Alcaligenaceae</taxon>
        <taxon>Parapusillimonas</taxon>
    </lineage>
</organism>
<accession>A0A853G2S7</accession>
<proteinExistence type="inferred from homology"/>
<dbReference type="GO" id="GO:0005992">
    <property type="term" value="P:trehalose biosynthetic process"/>
    <property type="evidence" value="ECO:0007669"/>
    <property type="project" value="UniProtKB-UniRule"/>
</dbReference>
<dbReference type="InterPro" id="IPR013783">
    <property type="entry name" value="Ig-like_fold"/>
</dbReference>
<dbReference type="InterPro" id="IPR017853">
    <property type="entry name" value="GH"/>
</dbReference>
<evidence type="ECO:0000256" key="13">
    <source>
        <dbReference type="NCBIfam" id="TIGR02402"/>
    </source>
</evidence>
<dbReference type="NCBIfam" id="TIGR02402">
    <property type="entry name" value="trehalose_TreZ"/>
    <property type="match status" value="1"/>
</dbReference>
<dbReference type="PANTHER" id="PTHR43651">
    <property type="entry name" value="1,4-ALPHA-GLUCAN-BRANCHING ENZYME"/>
    <property type="match status" value="1"/>
</dbReference>
<evidence type="ECO:0000256" key="17">
    <source>
        <dbReference type="PIRSR" id="PIRSR006337-3"/>
    </source>
</evidence>
<keyword evidence="6" id="KW-0963">Cytoplasm</keyword>
<keyword evidence="8" id="KW-0119">Carbohydrate metabolism</keyword>
<keyword evidence="20" id="KW-1185">Reference proteome</keyword>
<dbReference type="Proteomes" id="UP000559809">
    <property type="component" value="Unassembled WGS sequence"/>
</dbReference>
<dbReference type="InterPro" id="IPR022567">
    <property type="entry name" value="DUF3459"/>
</dbReference>
<dbReference type="Pfam" id="PF00128">
    <property type="entry name" value="Alpha-amylase"/>
    <property type="match status" value="1"/>
</dbReference>
<evidence type="ECO:0000256" key="7">
    <source>
        <dbReference type="ARBA" id="ARBA00022801"/>
    </source>
</evidence>
<evidence type="ECO:0000256" key="10">
    <source>
        <dbReference type="ARBA" id="ARBA00032057"/>
    </source>
</evidence>
<gene>
    <name evidence="19" type="primary">treZ</name>
    <name evidence="19" type="ORF">H0A72_05685</name>
</gene>
<evidence type="ECO:0000313" key="19">
    <source>
        <dbReference type="EMBL" id="NYT48796.1"/>
    </source>
</evidence>
<dbReference type="InterPro" id="IPR006047">
    <property type="entry name" value="GH13_cat_dom"/>
</dbReference>
<dbReference type="RefSeq" id="WP_180154109.1">
    <property type="nucleotide sequence ID" value="NZ_JACCEM010000003.1"/>
</dbReference>
<dbReference type="EMBL" id="JACCEM010000003">
    <property type="protein sequence ID" value="NYT48796.1"/>
    <property type="molecule type" value="Genomic_DNA"/>
</dbReference>
<dbReference type="SUPFAM" id="SSF51445">
    <property type="entry name" value="(Trans)glycosidases"/>
    <property type="match status" value="1"/>
</dbReference>
<feature type="binding site" evidence="16">
    <location>
        <begin position="264"/>
        <end position="269"/>
    </location>
    <ligand>
        <name>substrate</name>
    </ligand>
</feature>
<evidence type="ECO:0000313" key="20">
    <source>
        <dbReference type="Proteomes" id="UP000559809"/>
    </source>
</evidence>
<evidence type="ECO:0000256" key="1">
    <source>
        <dbReference type="ARBA" id="ARBA00004496"/>
    </source>
</evidence>
<reference evidence="19 20" key="1">
    <citation type="submission" date="2020-07" db="EMBL/GenBank/DDBJ databases">
        <title>Taxonomic revisions and descriptions of new bacterial species based on genomic comparisons in the high-G+C-content subgroup of the family Alcaligenaceae.</title>
        <authorList>
            <person name="Szabo A."/>
            <person name="Felfoldi T."/>
        </authorList>
    </citation>
    <scope>NUCLEOTIDE SEQUENCE [LARGE SCALE GENOMIC DNA]</scope>
    <source>
        <strain evidence="19 20">LMG 24012</strain>
    </source>
</reference>
<evidence type="ECO:0000256" key="4">
    <source>
        <dbReference type="ARBA" id="ARBA00012268"/>
    </source>
</evidence>
<dbReference type="SUPFAM" id="SSF81296">
    <property type="entry name" value="E set domains"/>
    <property type="match status" value="1"/>
</dbReference>
<comment type="pathway">
    <text evidence="2 14">Glycan biosynthesis; trehalose biosynthesis.</text>
</comment>
<evidence type="ECO:0000256" key="12">
    <source>
        <dbReference type="ARBA" id="ARBA00034013"/>
    </source>
</evidence>
<evidence type="ECO:0000256" key="14">
    <source>
        <dbReference type="PIRNR" id="PIRNR006337"/>
    </source>
</evidence>
<dbReference type="PIRSF" id="PIRSF006337">
    <property type="entry name" value="Trehalose_TreZ"/>
    <property type="match status" value="1"/>
</dbReference>
<comment type="caution">
    <text evidence="19">The sequence shown here is derived from an EMBL/GenBank/DDBJ whole genome shotgun (WGS) entry which is preliminary data.</text>
</comment>
<dbReference type="GO" id="GO:0005737">
    <property type="term" value="C:cytoplasm"/>
    <property type="evidence" value="ECO:0007669"/>
    <property type="project" value="UniProtKB-SubCell"/>
</dbReference>
<dbReference type="PANTHER" id="PTHR43651:SF11">
    <property type="entry name" value="MALTO-OLIGOSYLTREHALOSE TREHALOHYDROLASE"/>
    <property type="match status" value="1"/>
</dbReference>
<sequence length="615" mass="68124">MAERGEHPAAGAAYAYGFGAMPVDGGRTRFRLWAPDACQVRLELEGQVSMLMGTAADGFHELVCPCAPGTRYCFRIDDDLCVPDPASRRQDGDVHDQSIVVDPSAYAWQTRGWRGLPWSESVIYEIHAGLAGGFRGVLEKLAELKDLGITAVELMPVADFPGARNWGYDGVLPYAPDCAYGGPDDLRLLVDTAHGMGMQVFLDVVYNHFGPDGNYLGKYASGFFRDDVKTPWGPAIDFRKAQVRRFFAENALYWLEEYRMDGLRFDAVHAIRAEGWLPEMARFLRDRIGPDRHVHLILENDDNSAALLGQGFDAQWNDDAHHVLHHILTGETEGYYSDYAEDPTADLAKVLAEGFVYQGQASRWRGGARRGEPSGGLSPLAFVFFLQNHDQTGNRAMGERLAALCADRPGALRAAVALQLLAPHIPMLFMGEECGSRDPFLYFTSFRDEALAAAVRDGRRAEFAGFRAFSDPDERARIPDPNDVRTWEASRPGSLHCADPAAKAWRAYYRGLLRVRKQFLTPHLRGARSVGVRELGRLAVLAAWRLDNGSVLRLYCNLSQEEVLTPSDVSTNEVILFSSAKQADAAMRKGRLPAESTIATIESLASMPARPRRAR</sequence>
<name>A0A853G2S7_9BURK</name>
<comment type="subcellular location">
    <subcellularLocation>
        <location evidence="1 15">Cytoplasm</location>
    </subcellularLocation>
</comment>
<dbReference type="CDD" id="cd02853">
    <property type="entry name" value="E_set_MTHase_like_N"/>
    <property type="match status" value="1"/>
</dbReference>
<dbReference type="UniPathway" id="UPA00299"/>
<dbReference type="InterPro" id="IPR014756">
    <property type="entry name" value="Ig_E-set"/>
</dbReference>
<evidence type="ECO:0000256" key="15">
    <source>
        <dbReference type="PIRSR" id="PIRSR006337-1"/>
    </source>
</evidence>
<dbReference type="Gene3D" id="1.10.10.760">
    <property type="entry name" value="E-set domains of sugar-utilizing enzymes"/>
    <property type="match status" value="1"/>
</dbReference>
<feature type="site" description="Transition state stabilizer" evidence="17">
    <location>
        <position position="390"/>
    </location>
</feature>
<evidence type="ECO:0000256" key="11">
    <source>
        <dbReference type="ARBA" id="ARBA00033284"/>
    </source>
</evidence>
<dbReference type="InterPro" id="IPR012768">
    <property type="entry name" value="Trehalose_TreZ"/>
</dbReference>
<dbReference type="CDD" id="cd11325">
    <property type="entry name" value="AmyAc_GTHase"/>
    <property type="match status" value="1"/>
</dbReference>
<feature type="active site" description="Nucleophile" evidence="15">
    <location>
        <position position="266"/>
    </location>
</feature>
<evidence type="ECO:0000256" key="2">
    <source>
        <dbReference type="ARBA" id="ARBA00005199"/>
    </source>
</evidence>
<evidence type="ECO:0000256" key="16">
    <source>
        <dbReference type="PIRSR" id="PIRSR006337-2"/>
    </source>
</evidence>
<dbReference type="GO" id="GO:0033942">
    <property type="term" value="F:4-alpha-D-(1-&gt;4)-alpha-D-glucanotrehalose trehalohydrolase activity"/>
    <property type="evidence" value="ECO:0007669"/>
    <property type="project" value="UniProtKB-EC"/>
</dbReference>
<evidence type="ECO:0000256" key="8">
    <source>
        <dbReference type="ARBA" id="ARBA00023277"/>
    </source>
</evidence>
<comment type="similarity">
    <text evidence="3 14">Belongs to the glycosyl hydrolase 13 family.</text>
</comment>
<dbReference type="Pfam" id="PF11941">
    <property type="entry name" value="DUF3459"/>
    <property type="match status" value="1"/>
</dbReference>
<evidence type="ECO:0000256" key="6">
    <source>
        <dbReference type="ARBA" id="ARBA00022490"/>
    </source>
</evidence>
<evidence type="ECO:0000259" key="18">
    <source>
        <dbReference type="SMART" id="SM00642"/>
    </source>
</evidence>